<accession>A0A1G7GA44</accession>
<dbReference type="RefSeq" id="WP_074640620.1">
    <property type="nucleotide sequence ID" value="NZ_FNBL01000001.1"/>
</dbReference>
<dbReference type="InterPro" id="IPR010323">
    <property type="entry name" value="DUF924"/>
</dbReference>
<evidence type="ECO:0000313" key="1">
    <source>
        <dbReference type="EMBL" id="SDE85002.1"/>
    </source>
</evidence>
<dbReference type="EMBL" id="FNBL01000001">
    <property type="protein sequence ID" value="SDE85002.1"/>
    <property type="molecule type" value="Genomic_DNA"/>
</dbReference>
<reference evidence="1 2" key="1">
    <citation type="submission" date="2016-10" db="EMBL/GenBank/DDBJ databases">
        <authorList>
            <person name="de Groot N.N."/>
        </authorList>
    </citation>
    <scope>NUCLEOTIDE SEQUENCE [LARGE SCALE GENOMIC DNA]</scope>
    <source>
        <strain evidence="1 2">DSM 27375</strain>
    </source>
</reference>
<name>A0A1G7GA44_9RHOB</name>
<dbReference type="OrthoDB" id="7593450at2"/>
<proteinExistence type="predicted"/>
<dbReference type="Gene3D" id="1.25.40.10">
    <property type="entry name" value="Tetratricopeptide repeat domain"/>
    <property type="match status" value="1"/>
</dbReference>
<dbReference type="Gene3D" id="1.20.58.320">
    <property type="entry name" value="TPR-like"/>
    <property type="match status" value="1"/>
</dbReference>
<dbReference type="InterPro" id="IPR011990">
    <property type="entry name" value="TPR-like_helical_dom_sf"/>
</dbReference>
<organism evidence="1 2">
    <name type="scientific">Celeribacter baekdonensis</name>
    <dbReference type="NCBI Taxonomy" id="875171"/>
    <lineage>
        <taxon>Bacteria</taxon>
        <taxon>Pseudomonadati</taxon>
        <taxon>Pseudomonadota</taxon>
        <taxon>Alphaproteobacteria</taxon>
        <taxon>Rhodobacterales</taxon>
        <taxon>Roseobacteraceae</taxon>
        <taxon>Celeribacter</taxon>
    </lineage>
</organism>
<protein>
    <submittedName>
        <fullName evidence="1">Uncharacterized conserved protein, DUF924 family</fullName>
    </submittedName>
</protein>
<dbReference type="AlphaFoldDB" id="A0A1G7GA44"/>
<evidence type="ECO:0000313" key="2">
    <source>
        <dbReference type="Proteomes" id="UP000182284"/>
    </source>
</evidence>
<dbReference type="Proteomes" id="UP000182284">
    <property type="component" value="Unassembled WGS sequence"/>
</dbReference>
<dbReference type="Pfam" id="PF06041">
    <property type="entry name" value="DUF924"/>
    <property type="match status" value="1"/>
</dbReference>
<gene>
    <name evidence="1" type="ORF">SAMN04488117_101467</name>
</gene>
<dbReference type="SUPFAM" id="SSF48452">
    <property type="entry name" value="TPR-like"/>
    <property type="match status" value="1"/>
</dbReference>
<sequence>MAQTHTQSPQKTPEDILAFWLDELTPADWYKVDEALDARIRDQFLSTWEKAQEGAYSLWLTHASGALAYIILNDQMSRNMFRGLGRAFASDRIALTAAKAAIDKGWDMRIDAPARQFFYLPLMHSENLTDQDRCVRLMFERLSEQPDNLRHAQAHREVIRMFGRFPYRNAALDRRSTHVEAQFITSGGYGAVLKDMAAARAA</sequence>